<evidence type="ECO:0000313" key="10">
    <source>
        <dbReference type="Proteomes" id="UP000001369"/>
    </source>
</evidence>
<evidence type="ECO:0000256" key="4">
    <source>
        <dbReference type="ARBA" id="ARBA00022989"/>
    </source>
</evidence>
<keyword evidence="2" id="KW-1003">Cell membrane</keyword>
<dbReference type="InterPro" id="IPR050445">
    <property type="entry name" value="Bact_polysacc_biosynth/exp"/>
</dbReference>
<dbReference type="PANTHER" id="PTHR32309">
    <property type="entry name" value="TYROSINE-PROTEIN KINASE"/>
    <property type="match status" value="1"/>
</dbReference>
<comment type="subcellular location">
    <subcellularLocation>
        <location evidence="1">Cell membrane</location>
        <topology evidence="1">Multi-pass membrane protein</topology>
    </subcellularLocation>
</comment>
<keyword evidence="6" id="KW-0175">Coiled coil</keyword>
<dbReference type="KEGG" id="saf:SULAZ_0333"/>
<dbReference type="EMBL" id="CP001229">
    <property type="protein sequence ID" value="ACN98115.1"/>
    <property type="molecule type" value="Genomic_DNA"/>
</dbReference>
<evidence type="ECO:0000256" key="2">
    <source>
        <dbReference type="ARBA" id="ARBA00022475"/>
    </source>
</evidence>
<protein>
    <submittedName>
        <fullName evidence="9">Ferric enterobactin transport protein</fullName>
    </submittedName>
</protein>
<dbReference type="eggNOG" id="COG3206">
    <property type="taxonomic scope" value="Bacteria"/>
</dbReference>
<evidence type="ECO:0000256" key="5">
    <source>
        <dbReference type="ARBA" id="ARBA00023136"/>
    </source>
</evidence>
<feature type="domain" description="Polysaccharide chain length determinant N-terminal" evidence="8">
    <location>
        <begin position="11"/>
        <end position="101"/>
    </location>
</feature>
<dbReference type="PANTHER" id="PTHR32309:SF13">
    <property type="entry name" value="FERRIC ENTEROBACTIN TRANSPORT PROTEIN FEPE"/>
    <property type="match status" value="1"/>
</dbReference>
<name>C1DT90_SULAA</name>
<dbReference type="GO" id="GO:0005886">
    <property type="term" value="C:plasma membrane"/>
    <property type="evidence" value="ECO:0007669"/>
    <property type="project" value="UniProtKB-SubCell"/>
</dbReference>
<sequence length="277" mass="32167">MSLENQKYCEDEIDLFELFEKLWKRKKIIFSITLLGTLIATLVAFTIPKQYTSESSIVVVNINTSPSLSLDRESLYILSQLNFPILPILNSKDLAEKVLKNNNLNIEPEKFIKNNLKVDQDKKSGQNKKNEVFRISISWYDPNTAKKLNEDYLIELKKVVNQNLNQFLTQLENQYQKRLELLNIEYKKAMVEKDELKMELVKNQVEKISSGYYLLELFKNNKEGFIKVVNSPSYPTAPSKPKKGLILAIGFVSSLFLSLFVALVVEAWENRRKNKVY</sequence>
<accession>C1DT90</accession>
<evidence type="ECO:0000313" key="9">
    <source>
        <dbReference type="EMBL" id="ACN98115.1"/>
    </source>
</evidence>
<dbReference type="RefSeq" id="WP_012673441.1">
    <property type="nucleotide sequence ID" value="NC_012438.1"/>
</dbReference>
<evidence type="ECO:0000259" key="8">
    <source>
        <dbReference type="Pfam" id="PF02706"/>
    </source>
</evidence>
<dbReference type="Proteomes" id="UP000001369">
    <property type="component" value="Chromosome"/>
</dbReference>
<organism evidence="9 10">
    <name type="scientific">Sulfurihydrogenibium azorense (strain DSM 15241 / OCM 825 / Az-Fu1)</name>
    <dbReference type="NCBI Taxonomy" id="204536"/>
    <lineage>
        <taxon>Bacteria</taxon>
        <taxon>Pseudomonadati</taxon>
        <taxon>Aquificota</taxon>
        <taxon>Aquificia</taxon>
        <taxon>Aquificales</taxon>
        <taxon>Hydrogenothermaceae</taxon>
        <taxon>Sulfurihydrogenibium</taxon>
    </lineage>
</organism>
<dbReference type="HOGENOM" id="CLU_063628_0_0_0"/>
<feature type="transmembrane region" description="Helical" evidence="7">
    <location>
        <begin position="28"/>
        <end position="47"/>
    </location>
</feature>
<dbReference type="OrthoDB" id="9775724at2"/>
<dbReference type="GO" id="GO:0004713">
    <property type="term" value="F:protein tyrosine kinase activity"/>
    <property type="evidence" value="ECO:0007669"/>
    <property type="project" value="TreeGrafter"/>
</dbReference>
<keyword evidence="3 7" id="KW-0812">Transmembrane</keyword>
<evidence type="ECO:0000256" key="3">
    <source>
        <dbReference type="ARBA" id="ARBA00022692"/>
    </source>
</evidence>
<evidence type="ECO:0000256" key="6">
    <source>
        <dbReference type="SAM" id="Coils"/>
    </source>
</evidence>
<feature type="coiled-coil region" evidence="6">
    <location>
        <begin position="172"/>
        <end position="199"/>
    </location>
</feature>
<keyword evidence="5 7" id="KW-0472">Membrane</keyword>
<dbReference type="InterPro" id="IPR003856">
    <property type="entry name" value="LPS_length_determ_N"/>
</dbReference>
<keyword evidence="4 7" id="KW-1133">Transmembrane helix</keyword>
<dbReference type="AlphaFoldDB" id="C1DT90"/>
<keyword evidence="10" id="KW-1185">Reference proteome</keyword>
<evidence type="ECO:0000256" key="7">
    <source>
        <dbReference type="SAM" id="Phobius"/>
    </source>
</evidence>
<dbReference type="STRING" id="204536.SULAZ_0333"/>
<proteinExistence type="predicted"/>
<feature type="transmembrane region" description="Helical" evidence="7">
    <location>
        <begin position="245"/>
        <end position="265"/>
    </location>
</feature>
<reference evidence="9 10" key="1">
    <citation type="journal article" date="2009" name="J. Bacteriol.">
        <title>Complete and draft genome sequences of six members of the Aquificales.</title>
        <authorList>
            <person name="Reysenbach A.L."/>
            <person name="Hamamura N."/>
            <person name="Podar M."/>
            <person name="Griffiths E."/>
            <person name="Ferreira S."/>
            <person name="Hochstein R."/>
            <person name="Heidelberg J."/>
            <person name="Johnson J."/>
            <person name="Mead D."/>
            <person name="Pohorille A."/>
            <person name="Sarmiento M."/>
            <person name="Schweighofer K."/>
            <person name="Seshadri R."/>
            <person name="Voytek M.A."/>
        </authorList>
    </citation>
    <scope>NUCLEOTIDE SEQUENCE [LARGE SCALE GENOMIC DNA]</scope>
    <source>
        <strain evidence="10">Az-Fu1 / DSM 15241 / OCM 825</strain>
    </source>
</reference>
<gene>
    <name evidence="9" type="ordered locus">SULAZ_0333</name>
</gene>
<dbReference type="Pfam" id="PF02706">
    <property type="entry name" value="Wzz"/>
    <property type="match status" value="1"/>
</dbReference>
<evidence type="ECO:0000256" key="1">
    <source>
        <dbReference type="ARBA" id="ARBA00004651"/>
    </source>
</evidence>